<dbReference type="GO" id="GO:0005829">
    <property type="term" value="C:cytosol"/>
    <property type="evidence" value="ECO:0007669"/>
    <property type="project" value="TreeGrafter"/>
</dbReference>
<dbReference type="PROSITE" id="PS50931">
    <property type="entry name" value="HTH_LYSR"/>
    <property type="match status" value="1"/>
</dbReference>
<dbReference type="Gene3D" id="1.10.10.10">
    <property type="entry name" value="Winged helix-like DNA-binding domain superfamily/Winged helix DNA-binding domain"/>
    <property type="match status" value="1"/>
</dbReference>
<accession>A0A1N7QQA8</accession>
<proteinExistence type="inferred from homology"/>
<organism evidence="6 7">
    <name type="scientific">Gemmobacter megaterium</name>
    <dbReference type="NCBI Taxonomy" id="1086013"/>
    <lineage>
        <taxon>Bacteria</taxon>
        <taxon>Pseudomonadati</taxon>
        <taxon>Pseudomonadota</taxon>
        <taxon>Alphaproteobacteria</taxon>
        <taxon>Rhodobacterales</taxon>
        <taxon>Paracoccaceae</taxon>
        <taxon>Gemmobacter</taxon>
    </lineage>
</organism>
<sequence>MNIKLQQLRYFVSVADHGSISAASASLGIAQPAVSRRLADLEQEVGATLLQRRSTGVFLTETGKVFLDHARAVLRRLDRAERDLMLARGAVPDEVRFVVPPALSRFVAAPLVRAVMTEYPNIRVTCIETHWDDARKRMEEGRGDLALVTNGHLFANTNAEAWLRDLIYFGGALTSEFHGDAPIGMAEIARQPLIMPSRRYLIRRMLDEIAAHQGLSLAIAHEIDSGTLTESYLEEGLGFTISIWQTFFAGVARGQMFARPIALPALDRTLTIVTQRPEHRTHATEIAAGFLRERLTSLYRAGILRGTLLQGGPA</sequence>
<evidence type="ECO:0000259" key="5">
    <source>
        <dbReference type="PROSITE" id="PS50931"/>
    </source>
</evidence>
<dbReference type="RefSeq" id="WP_076534528.1">
    <property type="nucleotide sequence ID" value="NZ_BMEH01000019.1"/>
</dbReference>
<dbReference type="InterPro" id="IPR050950">
    <property type="entry name" value="HTH-type_LysR_regulators"/>
</dbReference>
<dbReference type="SUPFAM" id="SSF53850">
    <property type="entry name" value="Periplasmic binding protein-like II"/>
    <property type="match status" value="1"/>
</dbReference>
<evidence type="ECO:0000313" key="7">
    <source>
        <dbReference type="Proteomes" id="UP000186141"/>
    </source>
</evidence>
<dbReference type="GO" id="GO:0003677">
    <property type="term" value="F:DNA binding"/>
    <property type="evidence" value="ECO:0007669"/>
    <property type="project" value="UniProtKB-KW"/>
</dbReference>
<dbReference type="InterPro" id="IPR036388">
    <property type="entry name" value="WH-like_DNA-bd_sf"/>
</dbReference>
<evidence type="ECO:0000313" key="6">
    <source>
        <dbReference type="EMBL" id="SIT25095.1"/>
    </source>
</evidence>
<evidence type="ECO:0000256" key="4">
    <source>
        <dbReference type="ARBA" id="ARBA00023163"/>
    </source>
</evidence>
<dbReference type="AlphaFoldDB" id="A0A1N7QQA8"/>
<name>A0A1N7QQA8_9RHOB</name>
<evidence type="ECO:0000256" key="2">
    <source>
        <dbReference type="ARBA" id="ARBA00023015"/>
    </source>
</evidence>
<dbReference type="PANTHER" id="PTHR30419">
    <property type="entry name" value="HTH-TYPE TRANSCRIPTIONAL REGULATOR YBHD"/>
    <property type="match status" value="1"/>
</dbReference>
<feature type="domain" description="HTH lysR-type" evidence="5">
    <location>
        <begin position="3"/>
        <end position="60"/>
    </location>
</feature>
<keyword evidence="4" id="KW-0804">Transcription</keyword>
<dbReference type="InterPro" id="IPR005119">
    <property type="entry name" value="LysR_subst-bd"/>
</dbReference>
<dbReference type="PRINTS" id="PR00039">
    <property type="entry name" value="HTHLYSR"/>
</dbReference>
<evidence type="ECO:0000256" key="3">
    <source>
        <dbReference type="ARBA" id="ARBA00023125"/>
    </source>
</evidence>
<keyword evidence="3" id="KW-0238">DNA-binding</keyword>
<dbReference type="GO" id="GO:0003700">
    <property type="term" value="F:DNA-binding transcription factor activity"/>
    <property type="evidence" value="ECO:0007669"/>
    <property type="project" value="InterPro"/>
</dbReference>
<dbReference type="InterPro" id="IPR000847">
    <property type="entry name" value="LysR_HTH_N"/>
</dbReference>
<dbReference type="Gene3D" id="3.40.190.290">
    <property type="match status" value="1"/>
</dbReference>
<comment type="similarity">
    <text evidence="1">Belongs to the LysR transcriptional regulatory family.</text>
</comment>
<gene>
    <name evidence="6" type="ORF">SAMN05421774_1209</name>
</gene>
<reference evidence="6 7" key="1">
    <citation type="submission" date="2017-01" db="EMBL/GenBank/DDBJ databases">
        <authorList>
            <person name="Mah S.A."/>
            <person name="Swanson W.J."/>
            <person name="Moy G.W."/>
            <person name="Vacquier V.D."/>
        </authorList>
    </citation>
    <scope>NUCLEOTIDE SEQUENCE [LARGE SCALE GENOMIC DNA]</scope>
    <source>
        <strain evidence="6 7">DSM 26375</strain>
    </source>
</reference>
<dbReference type="Proteomes" id="UP000186141">
    <property type="component" value="Unassembled WGS sequence"/>
</dbReference>
<keyword evidence="2" id="KW-0805">Transcription regulation</keyword>
<dbReference type="EMBL" id="FTOT01000020">
    <property type="protein sequence ID" value="SIT25095.1"/>
    <property type="molecule type" value="Genomic_DNA"/>
</dbReference>
<dbReference type="STRING" id="1086013.SAMN05421774_1209"/>
<dbReference type="Pfam" id="PF03466">
    <property type="entry name" value="LysR_substrate"/>
    <property type="match status" value="1"/>
</dbReference>
<dbReference type="OrthoDB" id="3252676at2"/>
<dbReference type="FunFam" id="1.10.10.10:FF:000001">
    <property type="entry name" value="LysR family transcriptional regulator"/>
    <property type="match status" value="1"/>
</dbReference>
<keyword evidence="7" id="KW-1185">Reference proteome</keyword>
<protein>
    <submittedName>
        <fullName evidence="6">Transcriptional regulator, LysR family</fullName>
    </submittedName>
</protein>
<dbReference type="PANTHER" id="PTHR30419:SF8">
    <property type="entry name" value="NITROGEN ASSIMILATION TRANSCRIPTIONAL ACTIVATOR-RELATED"/>
    <property type="match status" value="1"/>
</dbReference>
<dbReference type="SUPFAM" id="SSF46785">
    <property type="entry name" value="Winged helix' DNA-binding domain"/>
    <property type="match status" value="1"/>
</dbReference>
<dbReference type="Pfam" id="PF00126">
    <property type="entry name" value="HTH_1"/>
    <property type="match status" value="1"/>
</dbReference>
<dbReference type="InterPro" id="IPR036390">
    <property type="entry name" value="WH_DNA-bd_sf"/>
</dbReference>
<evidence type="ECO:0000256" key="1">
    <source>
        <dbReference type="ARBA" id="ARBA00009437"/>
    </source>
</evidence>